<dbReference type="GO" id="GO:0009450">
    <property type="term" value="P:gamma-aminobutyric acid catabolic process"/>
    <property type="evidence" value="ECO:0007669"/>
    <property type="project" value="TreeGrafter"/>
</dbReference>
<dbReference type="InterPro" id="IPR016161">
    <property type="entry name" value="Ald_DH/histidinol_DH"/>
</dbReference>
<reference evidence="4 5" key="1">
    <citation type="submission" date="2022-04" db="EMBL/GenBank/DDBJ databases">
        <authorList>
            <person name="Ye Y.-Q."/>
            <person name="Du Z.-J."/>
        </authorList>
    </citation>
    <scope>NUCLEOTIDE SEQUENCE [LARGE SCALE GENOMIC DNA]</scope>
    <source>
        <strain evidence="4 5">A6E488</strain>
    </source>
</reference>
<dbReference type="Pfam" id="PF00171">
    <property type="entry name" value="Aldedh"/>
    <property type="match status" value="1"/>
</dbReference>
<name>A0AAW5QXU9_9HYPH</name>
<evidence type="ECO:0000256" key="1">
    <source>
        <dbReference type="ARBA" id="ARBA00009986"/>
    </source>
</evidence>
<sequence length="478" mass="51121">MPYEKLELLIDGEWTSGTSGKSETVTNPATEESLGELPLASTADLDRALEASARGFEVWSRTPAIKRQQIMEKAARLLEERSEDISRNLTMDMGKPLAEAKLELNFAIDVLRWYGEEGKRMYGRLVPARMPGLRQMVMREPVGPTLAFVAWNFPANNVMRKVAGALGAGCSMIIKPSEETPSTAIAIGRALQDAGLPDGVLNIVFGDPAEVSSHLIASPVAKKVSFTGSVEVGKHLQKLAADTLKRCTLELGGHAPVLVFADSDVERAAKMCAAGKFRNAGQVCISPTRFLVQEDAVEDFTRIMVREAEALKVGNGLDEDTTMGPLIGERRLPVMEGFVADAVEHGASVLTGGARLGNQGHFFAPTVLGNVTDEARIMNEEPFGPIAPISSFKSLDEGIERANRLPFGLAAYAFAGSERTIAALGARMEAGMVGINSLVVSTPETPFGGIEDSGYGSEGGIEGLEVFTRVRLVTETAV</sequence>
<dbReference type="RefSeq" id="WP_261614691.1">
    <property type="nucleotide sequence ID" value="NZ_JALIDZ010000002.1"/>
</dbReference>
<gene>
    <name evidence="4" type="ORF">MUB46_04530</name>
</gene>
<accession>A0AAW5QXU9</accession>
<evidence type="ECO:0000259" key="3">
    <source>
        <dbReference type="Pfam" id="PF00171"/>
    </source>
</evidence>
<comment type="similarity">
    <text evidence="1">Belongs to the aldehyde dehydrogenase family.</text>
</comment>
<evidence type="ECO:0000313" key="5">
    <source>
        <dbReference type="Proteomes" id="UP001320898"/>
    </source>
</evidence>
<dbReference type="InterPro" id="IPR015590">
    <property type="entry name" value="Aldehyde_DH_dom"/>
</dbReference>
<dbReference type="FunFam" id="3.40.605.10:FF:000007">
    <property type="entry name" value="NAD/NADP-dependent betaine aldehyde dehydrogenase"/>
    <property type="match status" value="1"/>
</dbReference>
<dbReference type="Proteomes" id="UP001320898">
    <property type="component" value="Unassembled WGS sequence"/>
</dbReference>
<dbReference type="InterPro" id="IPR050740">
    <property type="entry name" value="Aldehyde_DH_Superfamily"/>
</dbReference>
<feature type="domain" description="Aldehyde dehydrogenase" evidence="3">
    <location>
        <begin position="14"/>
        <end position="473"/>
    </location>
</feature>
<proteinExistence type="inferred from homology"/>
<keyword evidence="2" id="KW-0560">Oxidoreductase</keyword>
<evidence type="ECO:0000256" key="2">
    <source>
        <dbReference type="ARBA" id="ARBA00023002"/>
    </source>
</evidence>
<dbReference type="InterPro" id="IPR016162">
    <property type="entry name" value="Ald_DH_N"/>
</dbReference>
<dbReference type="SUPFAM" id="SSF53720">
    <property type="entry name" value="ALDH-like"/>
    <property type="match status" value="1"/>
</dbReference>
<dbReference type="PANTHER" id="PTHR43353:SF5">
    <property type="entry name" value="SUCCINATE-SEMIALDEHYDE DEHYDROGENASE, MITOCHONDRIAL"/>
    <property type="match status" value="1"/>
</dbReference>
<dbReference type="PANTHER" id="PTHR43353">
    <property type="entry name" value="SUCCINATE-SEMIALDEHYDE DEHYDROGENASE, MITOCHONDRIAL"/>
    <property type="match status" value="1"/>
</dbReference>
<dbReference type="FunFam" id="3.40.309.10:FF:000009">
    <property type="entry name" value="Aldehyde dehydrogenase A"/>
    <property type="match status" value="1"/>
</dbReference>
<dbReference type="EMBL" id="JALIDZ010000002">
    <property type="protein sequence ID" value="MCT8971120.1"/>
    <property type="molecule type" value="Genomic_DNA"/>
</dbReference>
<dbReference type="InterPro" id="IPR016163">
    <property type="entry name" value="Ald_DH_C"/>
</dbReference>
<organism evidence="4 5">
    <name type="scientific">Microbaculum marinisediminis</name>
    <dbReference type="NCBI Taxonomy" id="2931392"/>
    <lineage>
        <taxon>Bacteria</taxon>
        <taxon>Pseudomonadati</taxon>
        <taxon>Pseudomonadota</taxon>
        <taxon>Alphaproteobacteria</taxon>
        <taxon>Hyphomicrobiales</taxon>
        <taxon>Tepidamorphaceae</taxon>
        <taxon>Microbaculum</taxon>
    </lineage>
</organism>
<dbReference type="CDD" id="cd07103">
    <property type="entry name" value="ALDH_F5_SSADH_GabD"/>
    <property type="match status" value="1"/>
</dbReference>
<dbReference type="Gene3D" id="3.40.309.10">
    <property type="entry name" value="Aldehyde Dehydrogenase, Chain A, domain 2"/>
    <property type="match status" value="1"/>
</dbReference>
<keyword evidence="5" id="KW-1185">Reference proteome</keyword>
<dbReference type="Gene3D" id="3.40.605.10">
    <property type="entry name" value="Aldehyde Dehydrogenase, Chain A, domain 1"/>
    <property type="match status" value="1"/>
</dbReference>
<protein>
    <submittedName>
        <fullName evidence="4">NAD-dependent succinate-semialdehyde dehydrogenase</fullName>
    </submittedName>
</protein>
<dbReference type="AlphaFoldDB" id="A0AAW5QXU9"/>
<dbReference type="GO" id="GO:0004777">
    <property type="term" value="F:succinate-semialdehyde dehydrogenase (NAD+) activity"/>
    <property type="evidence" value="ECO:0007669"/>
    <property type="project" value="TreeGrafter"/>
</dbReference>
<comment type="caution">
    <text evidence="4">The sequence shown here is derived from an EMBL/GenBank/DDBJ whole genome shotgun (WGS) entry which is preliminary data.</text>
</comment>
<evidence type="ECO:0000313" key="4">
    <source>
        <dbReference type="EMBL" id="MCT8971120.1"/>
    </source>
</evidence>